<dbReference type="PANTHER" id="PTHR30329:SF21">
    <property type="entry name" value="LIPOPROTEIN YIAD-RELATED"/>
    <property type="match status" value="1"/>
</dbReference>
<dbReference type="PROSITE" id="PS51123">
    <property type="entry name" value="OMPA_2"/>
    <property type="match status" value="1"/>
</dbReference>
<dbReference type="InterPro" id="IPR036737">
    <property type="entry name" value="OmpA-like_sf"/>
</dbReference>
<gene>
    <name evidence="8 11" type="primary">pal</name>
    <name evidence="11" type="ORF">GZ085_05425</name>
</gene>
<evidence type="ECO:0000256" key="9">
    <source>
        <dbReference type="SAM" id="MobiDB-lite"/>
    </source>
</evidence>
<evidence type="ECO:0000256" key="6">
    <source>
        <dbReference type="ARBA" id="ARBA00023288"/>
    </source>
</evidence>
<dbReference type="PRINTS" id="PR01021">
    <property type="entry name" value="OMPADOMAIN"/>
</dbReference>
<keyword evidence="5 8" id="KW-0998">Cell outer membrane</keyword>
<dbReference type="GO" id="GO:0009279">
    <property type="term" value="C:cell outer membrane"/>
    <property type="evidence" value="ECO:0007669"/>
    <property type="project" value="UniProtKB-SubCell"/>
</dbReference>
<reference evidence="11 12" key="1">
    <citation type="submission" date="2019-09" db="EMBL/GenBank/DDBJ databases">
        <title>H2 Metabolism Revealed by Metagenomic Analysis in Subglacial Sediment of East Antarctica.</title>
        <authorList>
            <person name="Yang Z."/>
            <person name="Zhang Y."/>
            <person name="Lv Y."/>
            <person name="Yan W."/>
            <person name="Xiao X."/>
            <person name="Sun B."/>
            <person name="Ma H."/>
        </authorList>
    </citation>
    <scope>NUCLEOTIDE SEQUENCE [LARGE SCALE GENOMIC DNA]</scope>
    <source>
        <strain evidence="11">Bin2_2</strain>
    </source>
</reference>
<feature type="compositionally biased region" description="Basic and acidic residues" evidence="9">
    <location>
        <begin position="165"/>
        <end position="174"/>
    </location>
</feature>
<feature type="region of interest" description="Disordered" evidence="9">
    <location>
        <begin position="21"/>
        <end position="58"/>
    </location>
</feature>
<proteinExistence type="inferred from homology"/>
<comment type="similarity">
    <text evidence="8">Belongs to the Pal lipoprotein family.</text>
</comment>
<evidence type="ECO:0000256" key="5">
    <source>
        <dbReference type="ARBA" id="ARBA00023237"/>
    </source>
</evidence>
<accession>A0A7C9P8E7</accession>
<feature type="region of interest" description="Disordered" evidence="9">
    <location>
        <begin position="165"/>
        <end position="192"/>
    </location>
</feature>
<comment type="subunit">
    <text evidence="8">The Tol-Pal system is composed of five core proteins: the inner membrane proteins TolA, TolQ and TolR, the periplasmic protein TolB and the outer membrane protein Pal. They form a network linking the inner and outer membranes and the peptidoglycan layer.</text>
</comment>
<dbReference type="PROSITE" id="PS01068">
    <property type="entry name" value="OMPA_1"/>
    <property type="match status" value="1"/>
</dbReference>
<dbReference type="InterPro" id="IPR006690">
    <property type="entry name" value="OMPA-like_CS"/>
</dbReference>
<dbReference type="InterPro" id="IPR014169">
    <property type="entry name" value="Pal_lipo_C"/>
</dbReference>
<evidence type="ECO:0000256" key="3">
    <source>
        <dbReference type="ARBA" id="ARBA00023136"/>
    </source>
</evidence>
<evidence type="ECO:0000259" key="10">
    <source>
        <dbReference type="PROSITE" id="PS51123"/>
    </source>
</evidence>
<name>A0A7C9P8E7_9PROT</name>
<evidence type="ECO:0000256" key="8">
    <source>
        <dbReference type="HAMAP-Rule" id="MF_02204"/>
    </source>
</evidence>
<evidence type="ECO:0000313" key="11">
    <source>
        <dbReference type="EMBL" id="NDP47828.1"/>
    </source>
</evidence>
<dbReference type="InterPro" id="IPR050330">
    <property type="entry name" value="Bact_OuterMem_StrucFunc"/>
</dbReference>
<keyword evidence="1 8" id="KW-0132">Cell division</keyword>
<dbReference type="GO" id="GO:0051301">
    <property type="term" value="P:cell division"/>
    <property type="evidence" value="ECO:0007669"/>
    <property type="project" value="UniProtKB-UniRule"/>
</dbReference>
<dbReference type="InterPro" id="IPR006664">
    <property type="entry name" value="OMP_bac"/>
</dbReference>
<evidence type="ECO:0000256" key="4">
    <source>
        <dbReference type="ARBA" id="ARBA00023139"/>
    </source>
</evidence>
<dbReference type="PROSITE" id="PS51257">
    <property type="entry name" value="PROKAR_LIPOPROTEIN"/>
    <property type="match status" value="1"/>
</dbReference>
<feature type="domain" description="OmpA-like" evidence="10">
    <location>
        <begin position="76"/>
        <end position="192"/>
    </location>
</feature>
<feature type="compositionally biased region" description="Low complexity" evidence="9">
    <location>
        <begin position="37"/>
        <end position="57"/>
    </location>
</feature>
<comment type="function">
    <text evidence="8">Part of the Tol-Pal system, which plays a role in outer membrane invagination during cell division and is important for maintaining outer membrane integrity.</text>
</comment>
<dbReference type="EMBL" id="JAAFGW010000060">
    <property type="protein sequence ID" value="NDP47828.1"/>
    <property type="molecule type" value="Genomic_DNA"/>
</dbReference>
<comment type="caution">
    <text evidence="11">The sequence shown here is derived from an EMBL/GenBank/DDBJ whole genome shotgun (WGS) entry which is preliminary data.</text>
</comment>
<dbReference type="AlphaFoldDB" id="A0A7C9P8E7"/>
<dbReference type="Gene3D" id="3.30.1330.60">
    <property type="entry name" value="OmpA-like domain"/>
    <property type="match status" value="1"/>
</dbReference>
<evidence type="ECO:0000256" key="7">
    <source>
        <dbReference type="ARBA" id="ARBA00023306"/>
    </source>
</evidence>
<evidence type="ECO:0000256" key="2">
    <source>
        <dbReference type="ARBA" id="ARBA00022729"/>
    </source>
</evidence>
<dbReference type="CDD" id="cd07185">
    <property type="entry name" value="OmpA_C-like"/>
    <property type="match status" value="1"/>
</dbReference>
<dbReference type="InterPro" id="IPR039001">
    <property type="entry name" value="Pal"/>
</dbReference>
<dbReference type="PANTHER" id="PTHR30329">
    <property type="entry name" value="STATOR ELEMENT OF FLAGELLAR MOTOR COMPLEX"/>
    <property type="match status" value="1"/>
</dbReference>
<keyword evidence="4 8" id="KW-0564">Palmitate</keyword>
<evidence type="ECO:0000256" key="1">
    <source>
        <dbReference type="ARBA" id="ARBA00022618"/>
    </source>
</evidence>
<comment type="subcellular location">
    <subcellularLocation>
        <location evidence="8">Cell outer membrane</location>
        <topology evidence="8">Lipid-anchor</topology>
    </subcellularLocation>
</comment>
<sequence length="192" mass="20479">MNKILWSVLLTLTLTACGTTSGTKATVEDRTGSKADAAMTSQAGGASGGTETSALGGKSMGASALDGSSYTGDPRKNPASPMSNRSVYFDFDQFTVKDEYRAMLEAHAGYLLSKRDARVILQGNADDRGSREYNLALGQKRAEAVRKALAVLGVSDVQMEAVSFGEEKPRKEGDTEAAYTENRRTDVVYADE</sequence>
<keyword evidence="7 8" id="KW-0131">Cell cycle</keyword>
<organism evidence="11 12">
    <name type="scientific">Sulfuriferula multivorans</name>
    <dbReference type="NCBI Taxonomy" id="1559896"/>
    <lineage>
        <taxon>Bacteria</taxon>
        <taxon>Pseudomonadati</taxon>
        <taxon>Pseudomonadota</taxon>
        <taxon>Betaproteobacteria</taxon>
        <taxon>Nitrosomonadales</taxon>
        <taxon>Sulfuricellaceae</taxon>
        <taxon>Sulfuriferula</taxon>
    </lineage>
</organism>
<keyword evidence="2 8" id="KW-0732">Signal</keyword>
<dbReference type="HAMAP" id="MF_02204">
    <property type="entry name" value="Pal"/>
    <property type="match status" value="1"/>
</dbReference>
<keyword evidence="6 8" id="KW-0449">Lipoprotein</keyword>
<dbReference type="NCBIfam" id="TIGR02802">
    <property type="entry name" value="Pal_lipo"/>
    <property type="match status" value="1"/>
</dbReference>
<dbReference type="SUPFAM" id="SSF103088">
    <property type="entry name" value="OmpA-like"/>
    <property type="match status" value="1"/>
</dbReference>
<dbReference type="Pfam" id="PF00691">
    <property type="entry name" value="OmpA"/>
    <property type="match status" value="1"/>
</dbReference>
<dbReference type="InterPro" id="IPR006665">
    <property type="entry name" value="OmpA-like"/>
</dbReference>
<evidence type="ECO:0000313" key="12">
    <source>
        <dbReference type="Proteomes" id="UP000483432"/>
    </source>
</evidence>
<protein>
    <recommendedName>
        <fullName evidence="8">Peptidoglycan-associated lipoprotein</fullName>
        <shortName evidence="8">PAL</shortName>
    </recommendedName>
</protein>
<keyword evidence="3 8" id="KW-0472">Membrane</keyword>
<dbReference type="Proteomes" id="UP000483432">
    <property type="component" value="Unassembled WGS sequence"/>
</dbReference>